<protein>
    <submittedName>
        <fullName evidence="2">Methyltransferase domain-containing protein</fullName>
    </submittedName>
</protein>
<organism evidence="2 3">
    <name type="scientific">Paenibacillus septentrionalis</name>
    <dbReference type="NCBI Taxonomy" id="429342"/>
    <lineage>
        <taxon>Bacteria</taxon>
        <taxon>Bacillati</taxon>
        <taxon>Bacillota</taxon>
        <taxon>Bacilli</taxon>
        <taxon>Bacillales</taxon>
        <taxon>Paenibacillaceae</taxon>
        <taxon>Paenibacillus</taxon>
    </lineage>
</organism>
<dbReference type="InterPro" id="IPR041698">
    <property type="entry name" value="Methyltransf_25"/>
</dbReference>
<dbReference type="Pfam" id="PF13649">
    <property type="entry name" value="Methyltransf_25"/>
    <property type="match status" value="1"/>
</dbReference>
<evidence type="ECO:0000313" key="2">
    <source>
        <dbReference type="EMBL" id="MFC6334894.1"/>
    </source>
</evidence>
<dbReference type="SUPFAM" id="SSF53335">
    <property type="entry name" value="S-adenosyl-L-methionine-dependent methyltransferases"/>
    <property type="match status" value="1"/>
</dbReference>
<sequence>MEKLALLQRIKHLYEKENINISEYLKGLENRNYNTLEDILISYDFQAGTYLQSYKKNPIPKHNQLIEVLRIMNEELVPCNSLLEAGIGDGTSFINILNGLKYKPKQALGFDLSWSRVKVAKDFIQSEVVNAEQTSLFVGNIFEIPLADSSIDLVYTIHAVEPNGGKEIEAISELLRVTKKYLVMVEPYYEGAPPEAQKQMDRKGYIKGIEKTVEDLGYTFKLNTPLVNDLNPMNPCHVFVIEKNENDTANYEETQLRCPVTKTELMNSDGCYFSKGSLLAYPIIADIPCLTSSNAIIASKMNTN</sequence>
<name>A0ABW1V8V8_9BACL</name>
<evidence type="ECO:0000313" key="3">
    <source>
        <dbReference type="Proteomes" id="UP001596233"/>
    </source>
</evidence>
<dbReference type="Gene3D" id="3.40.50.150">
    <property type="entry name" value="Vaccinia Virus protein VP39"/>
    <property type="match status" value="1"/>
</dbReference>
<accession>A0ABW1V8V8</accession>
<keyword evidence="3" id="KW-1185">Reference proteome</keyword>
<gene>
    <name evidence="2" type="ORF">ACFP56_19870</name>
</gene>
<evidence type="ECO:0000259" key="1">
    <source>
        <dbReference type="Pfam" id="PF13649"/>
    </source>
</evidence>
<comment type="caution">
    <text evidence="2">The sequence shown here is derived from an EMBL/GenBank/DDBJ whole genome shotgun (WGS) entry which is preliminary data.</text>
</comment>
<dbReference type="InterPro" id="IPR029063">
    <property type="entry name" value="SAM-dependent_MTases_sf"/>
</dbReference>
<dbReference type="GO" id="GO:0008168">
    <property type="term" value="F:methyltransferase activity"/>
    <property type="evidence" value="ECO:0007669"/>
    <property type="project" value="UniProtKB-KW"/>
</dbReference>
<feature type="domain" description="Methyltransferase" evidence="1">
    <location>
        <begin position="83"/>
        <end position="180"/>
    </location>
</feature>
<proteinExistence type="predicted"/>
<keyword evidence="2" id="KW-0808">Transferase</keyword>
<dbReference type="Proteomes" id="UP001596233">
    <property type="component" value="Unassembled WGS sequence"/>
</dbReference>
<reference evidence="3" key="1">
    <citation type="journal article" date="2019" name="Int. J. Syst. Evol. Microbiol.">
        <title>The Global Catalogue of Microorganisms (GCM) 10K type strain sequencing project: providing services to taxonomists for standard genome sequencing and annotation.</title>
        <authorList>
            <consortium name="The Broad Institute Genomics Platform"/>
            <consortium name="The Broad Institute Genome Sequencing Center for Infectious Disease"/>
            <person name="Wu L."/>
            <person name="Ma J."/>
        </authorList>
    </citation>
    <scope>NUCLEOTIDE SEQUENCE [LARGE SCALE GENOMIC DNA]</scope>
    <source>
        <strain evidence="3">PCU 280</strain>
    </source>
</reference>
<dbReference type="GO" id="GO:0032259">
    <property type="term" value="P:methylation"/>
    <property type="evidence" value="ECO:0007669"/>
    <property type="project" value="UniProtKB-KW"/>
</dbReference>
<keyword evidence="2" id="KW-0489">Methyltransferase</keyword>
<dbReference type="Gene3D" id="2.20.25.10">
    <property type="match status" value="1"/>
</dbReference>
<dbReference type="SUPFAM" id="SSF158997">
    <property type="entry name" value="Trm112p-like"/>
    <property type="match status" value="1"/>
</dbReference>
<dbReference type="RefSeq" id="WP_379237897.1">
    <property type="nucleotide sequence ID" value="NZ_JBHSTE010000008.1"/>
</dbReference>
<dbReference type="EMBL" id="JBHSTE010000008">
    <property type="protein sequence ID" value="MFC6334894.1"/>
    <property type="molecule type" value="Genomic_DNA"/>
</dbReference>